<accession>A0A0F9MV28</accession>
<dbReference type="AlphaFoldDB" id="A0A0F9MV28"/>
<dbReference type="EMBL" id="LAZR01009363">
    <property type="protein sequence ID" value="KKM73082.1"/>
    <property type="molecule type" value="Genomic_DNA"/>
</dbReference>
<proteinExistence type="predicted"/>
<sequence length="80" mass="9530">MVIEPLLREELEEIWESFKAKKDFNLESVYSFITSLMDFLHMIYGLAELPKPQLSIRFTDLKSFADPFRKYYNSDEGNDK</sequence>
<name>A0A0F9MV28_9ZZZZ</name>
<protein>
    <submittedName>
        <fullName evidence="1">Uncharacterized protein</fullName>
    </submittedName>
</protein>
<comment type="caution">
    <text evidence="1">The sequence shown here is derived from an EMBL/GenBank/DDBJ whole genome shotgun (WGS) entry which is preliminary data.</text>
</comment>
<evidence type="ECO:0000313" key="1">
    <source>
        <dbReference type="EMBL" id="KKM73082.1"/>
    </source>
</evidence>
<reference evidence="1" key="1">
    <citation type="journal article" date="2015" name="Nature">
        <title>Complex archaea that bridge the gap between prokaryotes and eukaryotes.</title>
        <authorList>
            <person name="Spang A."/>
            <person name="Saw J.H."/>
            <person name="Jorgensen S.L."/>
            <person name="Zaremba-Niedzwiedzka K."/>
            <person name="Martijn J."/>
            <person name="Lind A.E."/>
            <person name="van Eijk R."/>
            <person name="Schleper C."/>
            <person name="Guy L."/>
            <person name="Ettema T.J."/>
        </authorList>
    </citation>
    <scope>NUCLEOTIDE SEQUENCE</scope>
</reference>
<organism evidence="1">
    <name type="scientific">marine sediment metagenome</name>
    <dbReference type="NCBI Taxonomy" id="412755"/>
    <lineage>
        <taxon>unclassified sequences</taxon>
        <taxon>metagenomes</taxon>
        <taxon>ecological metagenomes</taxon>
    </lineage>
</organism>
<gene>
    <name evidence="1" type="ORF">LCGC14_1414010</name>
</gene>